<evidence type="ECO:0000259" key="11">
    <source>
        <dbReference type="PROSITE" id="PS51846"/>
    </source>
</evidence>
<feature type="domain" description="CNNM transmembrane" evidence="11">
    <location>
        <begin position="1"/>
        <end position="180"/>
    </location>
</feature>
<evidence type="ECO:0000256" key="2">
    <source>
        <dbReference type="ARBA" id="ARBA00022692"/>
    </source>
</evidence>
<comment type="subcellular location">
    <subcellularLocation>
        <location evidence="1">Membrane</location>
        <topology evidence="1">Multi-pass membrane protein</topology>
    </subcellularLocation>
</comment>
<dbReference type="Gene3D" id="3.10.580.10">
    <property type="entry name" value="CBS-domain"/>
    <property type="match status" value="1"/>
</dbReference>
<dbReference type="RefSeq" id="WP_084540459.1">
    <property type="nucleotide sequence ID" value="NZ_FQXS01000004.1"/>
</dbReference>
<dbReference type="PANTHER" id="PTHR22777">
    <property type="entry name" value="HEMOLYSIN-RELATED"/>
    <property type="match status" value="1"/>
</dbReference>
<dbReference type="STRING" id="1121409.SAMN02745124_01017"/>
<name>A0A1M5U5U9_9BACT</name>
<evidence type="ECO:0000256" key="4">
    <source>
        <dbReference type="ARBA" id="ARBA00022989"/>
    </source>
</evidence>
<dbReference type="PROSITE" id="PS51371">
    <property type="entry name" value="CBS"/>
    <property type="match status" value="2"/>
</dbReference>
<evidence type="ECO:0000256" key="3">
    <source>
        <dbReference type="ARBA" id="ARBA00022737"/>
    </source>
</evidence>
<dbReference type="InterPro" id="IPR046342">
    <property type="entry name" value="CBS_dom_sf"/>
</dbReference>
<evidence type="ECO:0000256" key="6">
    <source>
        <dbReference type="ARBA" id="ARBA00023136"/>
    </source>
</evidence>
<dbReference type="CDD" id="cd04590">
    <property type="entry name" value="CBS_pair_CorC_HlyC_assoc"/>
    <property type="match status" value="1"/>
</dbReference>
<feature type="transmembrane region" description="Helical" evidence="9">
    <location>
        <begin position="120"/>
        <end position="141"/>
    </location>
</feature>
<dbReference type="Pfam" id="PF00571">
    <property type="entry name" value="CBS"/>
    <property type="match status" value="2"/>
</dbReference>
<dbReference type="AlphaFoldDB" id="A0A1M5U5U9"/>
<proteinExistence type="predicted"/>
<keyword evidence="6 8" id="KW-0472">Membrane</keyword>
<dbReference type="SUPFAM" id="SSF54631">
    <property type="entry name" value="CBS-domain pair"/>
    <property type="match status" value="1"/>
</dbReference>
<evidence type="ECO:0000256" key="5">
    <source>
        <dbReference type="ARBA" id="ARBA00023122"/>
    </source>
</evidence>
<keyword evidence="3" id="KW-0677">Repeat</keyword>
<protein>
    <submittedName>
        <fullName evidence="12">Hemolysin, contains CBS domains</fullName>
    </submittedName>
</protein>
<dbReference type="EMBL" id="FQXS01000004">
    <property type="protein sequence ID" value="SHH58251.1"/>
    <property type="molecule type" value="Genomic_DNA"/>
</dbReference>
<dbReference type="InterPro" id="IPR002550">
    <property type="entry name" value="CNNM"/>
</dbReference>
<keyword evidence="5 7" id="KW-0129">CBS domain</keyword>
<dbReference type="InterPro" id="IPR000644">
    <property type="entry name" value="CBS_dom"/>
</dbReference>
<keyword evidence="4 8" id="KW-1133">Transmembrane helix</keyword>
<reference evidence="12 13" key="1">
    <citation type="submission" date="2016-11" db="EMBL/GenBank/DDBJ databases">
        <authorList>
            <person name="Jaros S."/>
            <person name="Januszkiewicz K."/>
            <person name="Wedrychowicz H."/>
        </authorList>
    </citation>
    <scope>NUCLEOTIDE SEQUENCE [LARGE SCALE GENOMIC DNA]</scope>
    <source>
        <strain evidence="12 13">DSM 9705</strain>
    </source>
</reference>
<dbReference type="PANTHER" id="PTHR22777:SF4">
    <property type="entry name" value="UPF0053 PROTEIN SLL1254"/>
    <property type="match status" value="1"/>
</dbReference>
<evidence type="ECO:0000256" key="8">
    <source>
        <dbReference type="PROSITE-ProRule" id="PRU01193"/>
    </source>
</evidence>
<accession>A0A1M5U5U9</accession>
<dbReference type="InterPro" id="IPR044751">
    <property type="entry name" value="Ion_transp-like_CBS"/>
</dbReference>
<gene>
    <name evidence="12" type="ORF">SAMN02745124_01017</name>
</gene>
<keyword evidence="13" id="KW-1185">Reference proteome</keyword>
<feature type="domain" description="CBS" evidence="10">
    <location>
        <begin position="199"/>
        <end position="260"/>
    </location>
</feature>
<evidence type="ECO:0000256" key="9">
    <source>
        <dbReference type="SAM" id="Phobius"/>
    </source>
</evidence>
<sequence>MLQTLVLAVSLAIIVSAVCSLCEAVLYSLTTSQVEMLRKSGARAGTILQRLREDIDEPITAILTLNTIANTIGAAVAGATFAKLYGDENIFVFSAVFTLSILIFSEIIPKTIGVSYSFRLASYIALPLRLMVVVLKPIIILCRAITRLIPQDREDGMISAKELQTIAALSRQSGHLEEAQERVISNIIDLKQKTVRQVMTPRTVTFSLEEEMTVNDAMQMLAQLTSHSRVPVYHEESDNVTGIIMRKDVLLAAAQQKLDSRLTELKRPVHFVAESMPLNLVLIDFFEQRQHLFIVVDEYGSVTGVISMEDVLEEIVGEEIIDESDRTRDMRELARRRGRF</sequence>
<feature type="domain" description="CBS" evidence="10">
    <location>
        <begin position="265"/>
        <end position="323"/>
    </location>
</feature>
<evidence type="ECO:0000313" key="12">
    <source>
        <dbReference type="EMBL" id="SHH58251.1"/>
    </source>
</evidence>
<dbReference type="Proteomes" id="UP000184139">
    <property type="component" value="Unassembled WGS sequence"/>
</dbReference>
<evidence type="ECO:0000259" key="10">
    <source>
        <dbReference type="PROSITE" id="PS51371"/>
    </source>
</evidence>
<evidence type="ECO:0000313" key="13">
    <source>
        <dbReference type="Proteomes" id="UP000184139"/>
    </source>
</evidence>
<dbReference type="OrthoDB" id="9798188at2"/>
<keyword evidence="2 8" id="KW-0812">Transmembrane</keyword>
<evidence type="ECO:0000256" key="1">
    <source>
        <dbReference type="ARBA" id="ARBA00004141"/>
    </source>
</evidence>
<organism evidence="12 13">
    <name type="scientific">Desulfofustis glycolicus DSM 9705</name>
    <dbReference type="NCBI Taxonomy" id="1121409"/>
    <lineage>
        <taxon>Bacteria</taxon>
        <taxon>Pseudomonadati</taxon>
        <taxon>Thermodesulfobacteriota</taxon>
        <taxon>Desulfobulbia</taxon>
        <taxon>Desulfobulbales</taxon>
        <taxon>Desulfocapsaceae</taxon>
        <taxon>Desulfofustis</taxon>
    </lineage>
</organism>
<dbReference type="GO" id="GO:0005886">
    <property type="term" value="C:plasma membrane"/>
    <property type="evidence" value="ECO:0007669"/>
    <property type="project" value="TreeGrafter"/>
</dbReference>
<evidence type="ECO:0000256" key="7">
    <source>
        <dbReference type="PROSITE-ProRule" id="PRU00703"/>
    </source>
</evidence>
<dbReference type="Pfam" id="PF01595">
    <property type="entry name" value="CNNM"/>
    <property type="match status" value="1"/>
</dbReference>
<feature type="transmembrane region" description="Helical" evidence="9">
    <location>
        <begin position="90"/>
        <end position="108"/>
    </location>
</feature>
<dbReference type="PROSITE" id="PS51846">
    <property type="entry name" value="CNNM"/>
    <property type="match status" value="1"/>
</dbReference>